<name>A0ABR9XJS4_9SPHI</name>
<dbReference type="InterPro" id="IPR025079">
    <property type="entry name" value="DUF3943"/>
</dbReference>
<comment type="caution">
    <text evidence="2">The sequence shown here is derived from an EMBL/GenBank/DDBJ whole genome shotgun (WGS) entry which is preliminary data.</text>
</comment>
<dbReference type="Proteomes" id="UP000632774">
    <property type="component" value="Unassembled WGS sequence"/>
</dbReference>
<organism evidence="2 3">
    <name type="scientific">Mucilaginibacter boryungensis</name>
    <dbReference type="NCBI Taxonomy" id="768480"/>
    <lineage>
        <taxon>Bacteria</taxon>
        <taxon>Pseudomonadati</taxon>
        <taxon>Bacteroidota</taxon>
        <taxon>Sphingobacteriia</taxon>
        <taxon>Sphingobacteriales</taxon>
        <taxon>Sphingobacteriaceae</taxon>
        <taxon>Mucilaginibacter</taxon>
    </lineage>
</organism>
<proteinExistence type="predicted"/>
<reference evidence="2 3" key="1">
    <citation type="submission" date="2020-10" db="EMBL/GenBank/DDBJ databases">
        <title>Mucilaginibacter mali sp. nov., isolated from rhizosphere soil of apple orchard.</title>
        <authorList>
            <person name="Lee J.-S."/>
            <person name="Kim H.S."/>
            <person name="Kim J.-S."/>
        </authorList>
    </citation>
    <scope>NUCLEOTIDE SEQUENCE [LARGE SCALE GENOMIC DNA]</scope>
    <source>
        <strain evidence="2 3">KCTC 23157</strain>
    </source>
</reference>
<evidence type="ECO:0000259" key="1">
    <source>
        <dbReference type="Pfam" id="PF13084"/>
    </source>
</evidence>
<feature type="domain" description="DUF3943" evidence="1">
    <location>
        <begin position="146"/>
        <end position="251"/>
    </location>
</feature>
<evidence type="ECO:0000313" key="2">
    <source>
        <dbReference type="EMBL" id="MBE9667466.1"/>
    </source>
</evidence>
<sequence>MYPNTFTNGPVSYLLRKQKALMCLTILLITCNCLFAQIKPLATDTIVPGQGARKQQLKEIKETKKKLLTDSVNEPPKSPLIDTTIQNKYGDLLNDDPKYNLKYPIWKPAVEVVGINAFTWSLDRFILNQDFSHIGPTTWKYNIQQGWEWDSDRFGINFIGHPYTGSMYFNAARSQGYNYVQSIPFAIGGSLMWEYFGENTRPSYNDVINTPLNGAFLGEIFYRLSSNILDDRTTGGERVFREIAAGLVDPVRGLNRLLQGKSFRKTTKEVYQKEPLNITMFTGVHKINVDNKTVFGKGPTEMLYNLQLDYGNPFEERYRKPFDFFRLRTEFSFGSGRKLLDNLTGYGILIGDNTHWGKLSMLYGAFQYDDYWDNKTFELGALGFGGGVFTKYPISKAINVYTNAHFALVPLAGYSTRFGPDTSQVRDYTYNNGMEAKVESTINFGKYASASLVYYYFLLHTTVGAAGINHMSILKPRITVQIIKNVNLGFEHFIYYDDRYLKGLPGIHSVRTEQKIFVSLFLEDPQRKGRYN</sequence>
<keyword evidence="3" id="KW-1185">Reference proteome</keyword>
<evidence type="ECO:0000313" key="3">
    <source>
        <dbReference type="Proteomes" id="UP000632774"/>
    </source>
</evidence>
<gene>
    <name evidence="2" type="ORF">IRJ18_13925</name>
</gene>
<dbReference type="EMBL" id="JADFFM010000002">
    <property type="protein sequence ID" value="MBE9667466.1"/>
    <property type="molecule type" value="Genomic_DNA"/>
</dbReference>
<dbReference type="Pfam" id="PF13084">
    <property type="entry name" value="DUF3943"/>
    <property type="match status" value="1"/>
</dbReference>
<accession>A0ABR9XJS4</accession>
<protein>
    <submittedName>
        <fullName evidence="2">DUF3943 domain-containing protein</fullName>
    </submittedName>
</protein>
<dbReference type="RefSeq" id="WP_194106930.1">
    <property type="nucleotide sequence ID" value="NZ_JADFFM010000002.1"/>
</dbReference>